<evidence type="ECO:0000259" key="6">
    <source>
        <dbReference type="PROSITE" id="PS50222"/>
    </source>
</evidence>
<dbReference type="PANTHER" id="PTHR23055:SF178">
    <property type="entry name" value="NEUROCALCIN HOMOLOG"/>
    <property type="match status" value="1"/>
</dbReference>
<evidence type="ECO:0000256" key="5">
    <source>
        <dbReference type="ARBA" id="ARBA00023288"/>
    </source>
</evidence>
<dbReference type="EMBL" id="JAGDFL010000617">
    <property type="protein sequence ID" value="KAG7384035.1"/>
    <property type="molecule type" value="Genomic_DNA"/>
</dbReference>
<dbReference type="AlphaFoldDB" id="A0A8T1VRR0"/>
<comment type="similarity">
    <text evidence="1">Belongs to the recoverin family.</text>
</comment>
<dbReference type="GO" id="GO:0005509">
    <property type="term" value="F:calcium ion binding"/>
    <property type="evidence" value="ECO:0007669"/>
    <property type="project" value="InterPro"/>
</dbReference>
<dbReference type="InterPro" id="IPR018247">
    <property type="entry name" value="EF_Hand_1_Ca_BS"/>
</dbReference>
<name>A0A8T1VRR0_9STRA</name>
<organism evidence="7 8">
    <name type="scientific">Phytophthora boehmeriae</name>
    <dbReference type="NCBI Taxonomy" id="109152"/>
    <lineage>
        <taxon>Eukaryota</taxon>
        <taxon>Sar</taxon>
        <taxon>Stramenopiles</taxon>
        <taxon>Oomycota</taxon>
        <taxon>Peronosporomycetes</taxon>
        <taxon>Peronosporales</taxon>
        <taxon>Peronosporaceae</taxon>
        <taxon>Phytophthora</taxon>
    </lineage>
</organism>
<evidence type="ECO:0000256" key="1">
    <source>
        <dbReference type="ARBA" id="ARBA00006049"/>
    </source>
</evidence>
<keyword evidence="2" id="KW-0519">Myristate</keyword>
<keyword evidence="8" id="KW-1185">Reference proteome</keyword>
<sequence>MGNSLNLESAEPIVSDDPILKEYKAATIDDYMGSRESFNTLQETVGDKMTVTSEEFDEIFSLVCQDPLEHFELFDAWKVGKVDVMEVFAVTIVYCDAAMEEKIPLLFDLFDFDHSKMISQNELVLLLLCTTRGLCKALRMPRPAIDTLEALAVDAFSKTSCDQCDRISLDEFSQWVVNERTVMAYLAKFINTRMIYDSQIQCDLMLKEICTTFVNFAEHKKSKEGQRAWFCPVYICEEIIQRHCPAAEHQEIAQLLGIMKTVMESNNACNQEVLIDDKAEQIQWTSGSQTTTDLISMEAFCLVMAPYVAFLAADEDDKHVIDTNELKVLVCLLRGSEPSSSTIACFMESLEQNRDDRISAMEWVLCALETDNRTGTQSFATQLHLLFATADLKGGAVISLPELQAGLTVIFRDHLARVKATKPQALAESAWGDINEEPAEPRRKSRFASVSNLVTELAKEIMEEIDPNQAQKIEWYEFRQHLDYLEQHVLQTKIYIEDHIIPNL</sequence>
<keyword evidence="5" id="KW-0449">Lipoprotein</keyword>
<dbReference type="PROSITE" id="PS50222">
    <property type="entry name" value="EF_HAND_2"/>
    <property type="match status" value="2"/>
</dbReference>
<feature type="domain" description="EF-hand" evidence="6">
    <location>
        <begin position="453"/>
        <end position="488"/>
    </location>
</feature>
<evidence type="ECO:0000313" key="7">
    <source>
        <dbReference type="EMBL" id="KAG7384035.1"/>
    </source>
</evidence>
<feature type="domain" description="EF-hand" evidence="6">
    <location>
        <begin position="98"/>
        <end position="133"/>
    </location>
</feature>
<dbReference type="OrthoDB" id="67359at2759"/>
<reference evidence="7" key="1">
    <citation type="submission" date="2021-02" db="EMBL/GenBank/DDBJ databases">
        <authorList>
            <person name="Palmer J.M."/>
        </authorList>
    </citation>
    <scope>NUCLEOTIDE SEQUENCE</scope>
    <source>
        <strain evidence="7">SCRP23</strain>
    </source>
</reference>
<evidence type="ECO:0000313" key="8">
    <source>
        <dbReference type="Proteomes" id="UP000693981"/>
    </source>
</evidence>
<dbReference type="PROSITE" id="PS00018">
    <property type="entry name" value="EF_HAND_1"/>
    <property type="match status" value="1"/>
</dbReference>
<accession>A0A8T1VRR0</accession>
<proteinExistence type="inferred from homology"/>
<keyword evidence="3" id="KW-0479">Metal-binding</keyword>
<evidence type="ECO:0000256" key="2">
    <source>
        <dbReference type="ARBA" id="ARBA00022707"/>
    </source>
</evidence>
<evidence type="ECO:0000256" key="4">
    <source>
        <dbReference type="ARBA" id="ARBA00022737"/>
    </source>
</evidence>
<dbReference type="Proteomes" id="UP000693981">
    <property type="component" value="Unassembled WGS sequence"/>
</dbReference>
<gene>
    <name evidence="7" type="ORF">PHYBOEH_009664</name>
</gene>
<keyword evidence="4" id="KW-0677">Repeat</keyword>
<protein>
    <recommendedName>
        <fullName evidence="6">EF-hand domain-containing protein</fullName>
    </recommendedName>
</protein>
<evidence type="ECO:0000256" key="3">
    <source>
        <dbReference type="ARBA" id="ARBA00022723"/>
    </source>
</evidence>
<comment type="caution">
    <text evidence="7">The sequence shown here is derived from an EMBL/GenBank/DDBJ whole genome shotgun (WGS) entry which is preliminary data.</text>
</comment>
<dbReference type="InterPro" id="IPR002048">
    <property type="entry name" value="EF_hand_dom"/>
</dbReference>
<dbReference type="PANTHER" id="PTHR23055">
    <property type="entry name" value="CALCIUM BINDING PROTEINS"/>
    <property type="match status" value="1"/>
</dbReference>
<dbReference type="InterPro" id="IPR028846">
    <property type="entry name" value="Recoverin"/>
</dbReference>